<dbReference type="GO" id="GO:0006533">
    <property type="term" value="P:L-aspartate catabolic process"/>
    <property type="evidence" value="ECO:0007669"/>
    <property type="project" value="TreeGrafter"/>
</dbReference>
<keyword evidence="11" id="KW-1185">Reference proteome</keyword>
<evidence type="ECO:0000256" key="7">
    <source>
        <dbReference type="ARBA" id="ARBA00049185"/>
    </source>
</evidence>
<dbReference type="InterPro" id="IPR004839">
    <property type="entry name" value="Aminotransferase_I/II_large"/>
</dbReference>
<evidence type="ECO:0000256" key="2">
    <source>
        <dbReference type="ARBA" id="ARBA00007441"/>
    </source>
</evidence>
<comment type="caution">
    <text evidence="10">The sequence shown here is derived from an EMBL/GenBank/DDBJ whole genome shotgun (WGS) entry which is preliminary data.</text>
</comment>
<comment type="subunit">
    <text evidence="3 8">Homodimer.</text>
</comment>
<comment type="catalytic activity">
    <reaction evidence="7 8">
        <text>L-aspartate + 2-oxoglutarate = oxaloacetate + L-glutamate</text>
        <dbReference type="Rhea" id="RHEA:21824"/>
        <dbReference type="ChEBI" id="CHEBI:16452"/>
        <dbReference type="ChEBI" id="CHEBI:16810"/>
        <dbReference type="ChEBI" id="CHEBI:29985"/>
        <dbReference type="ChEBI" id="CHEBI:29991"/>
        <dbReference type="EC" id="2.6.1.1"/>
    </reaction>
</comment>
<evidence type="ECO:0000256" key="1">
    <source>
        <dbReference type="ARBA" id="ARBA00001933"/>
    </source>
</evidence>
<dbReference type="Gene3D" id="3.40.640.10">
    <property type="entry name" value="Type I PLP-dependent aspartate aminotransferase-like (Major domain)"/>
    <property type="match status" value="1"/>
</dbReference>
<dbReference type="SUPFAM" id="SSF53383">
    <property type="entry name" value="PLP-dependent transferases"/>
    <property type="match status" value="1"/>
</dbReference>
<dbReference type="OrthoDB" id="6752799at2759"/>
<dbReference type="InterPro" id="IPR015422">
    <property type="entry name" value="PyrdxlP-dep_Trfase_small"/>
</dbReference>
<dbReference type="PRINTS" id="PR00799">
    <property type="entry name" value="TRANSAMINASE"/>
</dbReference>
<evidence type="ECO:0000256" key="5">
    <source>
        <dbReference type="ARBA" id="ARBA00022679"/>
    </source>
</evidence>
<dbReference type="EC" id="2.6.1.1" evidence="8"/>
<dbReference type="Gene3D" id="3.90.1150.10">
    <property type="entry name" value="Aspartate Aminotransferase, domain 1"/>
    <property type="match status" value="1"/>
</dbReference>
<dbReference type="InterPro" id="IPR015421">
    <property type="entry name" value="PyrdxlP-dep_Trfase_major"/>
</dbReference>
<dbReference type="AlphaFoldDB" id="A0A2T0FKI4"/>
<dbReference type="EMBL" id="NDIQ01000021">
    <property type="protein sequence ID" value="PRT55498.1"/>
    <property type="molecule type" value="Genomic_DNA"/>
</dbReference>
<evidence type="ECO:0000256" key="4">
    <source>
        <dbReference type="ARBA" id="ARBA00022576"/>
    </source>
</evidence>
<evidence type="ECO:0000313" key="10">
    <source>
        <dbReference type="EMBL" id="PRT55498.1"/>
    </source>
</evidence>
<protein>
    <recommendedName>
        <fullName evidence="8">Aspartate aminotransferase</fullName>
        <ecNumber evidence="8">2.6.1.1</ecNumber>
    </recommendedName>
</protein>
<proteinExistence type="inferred from homology"/>
<dbReference type="GO" id="GO:0005739">
    <property type="term" value="C:mitochondrion"/>
    <property type="evidence" value="ECO:0007669"/>
    <property type="project" value="TreeGrafter"/>
</dbReference>
<evidence type="ECO:0000313" key="11">
    <source>
        <dbReference type="Proteomes" id="UP000238350"/>
    </source>
</evidence>
<dbReference type="GO" id="GO:0030170">
    <property type="term" value="F:pyridoxal phosphate binding"/>
    <property type="evidence" value="ECO:0007669"/>
    <property type="project" value="InterPro"/>
</dbReference>
<accession>A0A2T0FKI4</accession>
<dbReference type="FunFam" id="3.90.1150.10:FF:000001">
    <property type="entry name" value="Aspartate aminotransferase"/>
    <property type="match status" value="1"/>
</dbReference>
<gene>
    <name evidence="10" type="ORF">B9G98_03118</name>
</gene>
<name>A0A2T0FKI4_9ASCO</name>
<feature type="domain" description="Aminotransferase class I/classII large" evidence="9">
    <location>
        <begin position="62"/>
        <end position="428"/>
    </location>
</feature>
<evidence type="ECO:0000256" key="8">
    <source>
        <dbReference type="RuleBase" id="RU000480"/>
    </source>
</evidence>
<reference evidence="10 11" key="1">
    <citation type="submission" date="2017-04" db="EMBL/GenBank/DDBJ databases">
        <title>Genome sequencing of [Candida] sorbophila.</title>
        <authorList>
            <person name="Ahn J.O."/>
        </authorList>
    </citation>
    <scope>NUCLEOTIDE SEQUENCE [LARGE SCALE GENOMIC DNA]</scope>
    <source>
        <strain evidence="10 11">DS02</strain>
    </source>
</reference>
<dbReference type="PANTHER" id="PTHR11879">
    <property type="entry name" value="ASPARTATE AMINOTRANSFERASE"/>
    <property type="match status" value="1"/>
</dbReference>
<comment type="miscellaneous">
    <text evidence="8">In eukaryotes there are cytoplasmic, mitochondrial and chloroplastic isozymes.</text>
</comment>
<dbReference type="FunFam" id="3.40.640.10:FF:000015">
    <property type="entry name" value="Aspartate aminotransferase"/>
    <property type="match status" value="1"/>
</dbReference>
<dbReference type="STRING" id="45607.A0A2T0FKI4"/>
<evidence type="ECO:0000256" key="3">
    <source>
        <dbReference type="ARBA" id="ARBA00011738"/>
    </source>
</evidence>
<dbReference type="GO" id="GO:0004069">
    <property type="term" value="F:L-aspartate:2-oxoglutarate aminotransferase activity"/>
    <property type="evidence" value="ECO:0007669"/>
    <property type="project" value="UniProtKB-EC"/>
</dbReference>
<comment type="similarity">
    <text evidence="2">Belongs to the class-I pyridoxal-phosphate-dependent aminotransferase family.</text>
</comment>
<keyword evidence="5 8" id="KW-0808">Transferase</keyword>
<dbReference type="Proteomes" id="UP000238350">
    <property type="component" value="Unassembled WGS sequence"/>
</dbReference>
<keyword evidence="4 8" id="KW-0032">Aminotransferase</keyword>
<sequence>MLSARAVSRVSAGSMRCRVAAVTMSTAISSARFASTWANVPQGPPDAILGITEAFKADTASHKINLGVGAYRDNEGKPFVLNTVREAEKRVVGKKLDKEYAPITGLANFYTAAAELAYGSNSAPIKENRLAVSQTISGTGALRVGAEFLAKFLPSKKILLPTPSWANHKAVFSAAGLEVGQYRYYDKSTISLDFDGLKADLEQAAPGTAVLLHACAHNPTGVDPTKEQWQAIFNVVKERQLFPLFDMAYQGFASGDCDRDAYAVRYFVDNGLPVALNQSFAKNMGLYGERIGAFSIVCESPEEKARVDSQLKIIVRPLYSNPPIHGARIAAEILNDAQLKQQWLGEVKSMADRMIEMRSLLREKLENLGSKKDWSHVTSQIGMFCYTGLSPEQVDRLASEFSVYGTRDGRISICGINASNVDHLAKAIFAVSG</sequence>
<dbReference type="InterPro" id="IPR000796">
    <property type="entry name" value="Asp_trans"/>
</dbReference>
<dbReference type="Pfam" id="PF00155">
    <property type="entry name" value="Aminotran_1_2"/>
    <property type="match status" value="1"/>
</dbReference>
<dbReference type="PANTHER" id="PTHR11879:SF22">
    <property type="entry name" value="ASPARTATE AMINOTRANSFERASE, MITOCHONDRIAL"/>
    <property type="match status" value="1"/>
</dbReference>
<dbReference type="NCBIfam" id="NF006719">
    <property type="entry name" value="PRK09257.1"/>
    <property type="match status" value="1"/>
</dbReference>
<dbReference type="CDD" id="cd00609">
    <property type="entry name" value="AAT_like"/>
    <property type="match status" value="1"/>
</dbReference>
<keyword evidence="6" id="KW-0663">Pyridoxal phosphate</keyword>
<dbReference type="PROSITE" id="PS00105">
    <property type="entry name" value="AA_TRANSFER_CLASS_1"/>
    <property type="match status" value="1"/>
</dbReference>
<dbReference type="InterPro" id="IPR004838">
    <property type="entry name" value="NHTrfase_class1_PyrdxlP-BS"/>
</dbReference>
<dbReference type="InterPro" id="IPR015424">
    <property type="entry name" value="PyrdxlP-dep_Trfase"/>
</dbReference>
<dbReference type="GeneID" id="36516866"/>
<evidence type="ECO:0000256" key="6">
    <source>
        <dbReference type="ARBA" id="ARBA00022898"/>
    </source>
</evidence>
<evidence type="ECO:0000259" key="9">
    <source>
        <dbReference type="Pfam" id="PF00155"/>
    </source>
</evidence>
<comment type="cofactor">
    <cofactor evidence="1">
        <name>pyridoxal 5'-phosphate</name>
        <dbReference type="ChEBI" id="CHEBI:597326"/>
    </cofactor>
</comment>
<organism evidence="10 11">
    <name type="scientific">Wickerhamiella sorbophila</name>
    <dbReference type="NCBI Taxonomy" id="45607"/>
    <lineage>
        <taxon>Eukaryota</taxon>
        <taxon>Fungi</taxon>
        <taxon>Dikarya</taxon>
        <taxon>Ascomycota</taxon>
        <taxon>Saccharomycotina</taxon>
        <taxon>Dipodascomycetes</taxon>
        <taxon>Dipodascales</taxon>
        <taxon>Trichomonascaceae</taxon>
        <taxon>Wickerhamiella</taxon>
    </lineage>
</organism>
<dbReference type="RefSeq" id="XP_024665443.1">
    <property type="nucleotide sequence ID" value="XM_024809675.1"/>
</dbReference>